<dbReference type="EMBL" id="LBVR01000047">
    <property type="protein sequence ID" value="KKQ89965.1"/>
    <property type="molecule type" value="Genomic_DNA"/>
</dbReference>
<dbReference type="Proteomes" id="UP000033841">
    <property type="component" value="Unassembled WGS sequence"/>
</dbReference>
<dbReference type="InterPro" id="IPR036569">
    <property type="entry name" value="RpiB_LacA_LacB_sf"/>
</dbReference>
<organism evidence="2 3">
    <name type="scientific">Candidatus Shapirobacteria bacterium GW2011_GWE1_38_92</name>
    <dbReference type="NCBI Taxonomy" id="1618489"/>
    <lineage>
        <taxon>Bacteria</taxon>
        <taxon>Candidatus Shapironibacteriota</taxon>
    </lineage>
</organism>
<protein>
    <submittedName>
        <fullName evidence="2">Ribose/galactose isomerase</fullName>
    </submittedName>
</protein>
<dbReference type="PATRIC" id="fig|1618489.3.peg.704"/>
<dbReference type="GO" id="GO:0016861">
    <property type="term" value="F:intramolecular oxidoreductase activity, interconverting aldoses and ketoses"/>
    <property type="evidence" value="ECO:0007669"/>
    <property type="project" value="UniProtKB-ARBA"/>
</dbReference>
<dbReference type="PIRSF" id="PIRSF005384">
    <property type="entry name" value="RpiB_LacA_B"/>
    <property type="match status" value="1"/>
</dbReference>
<dbReference type="Pfam" id="PF02502">
    <property type="entry name" value="LacAB_rpiB"/>
    <property type="match status" value="1"/>
</dbReference>
<comment type="caution">
    <text evidence="2">The sequence shown here is derived from an EMBL/GenBank/DDBJ whole genome shotgun (WGS) entry which is preliminary data.</text>
</comment>
<comment type="similarity">
    <text evidence="1">Belongs to the LacAB/RpiB family.</text>
</comment>
<dbReference type="AlphaFoldDB" id="A0A0G0LPR5"/>
<gene>
    <name evidence="2" type="ORF">UT14_C0047G0002</name>
</gene>
<evidence type="ECO:0000313" key="3">
    <source>
        <dbReference type="Proteomes" id="UP000033841"/>
    </source>
</evidence>
<dbReference type="PANTHER" id="PTHR30345:SF0">
    <property type="entry name" value="DNA DAMAGE-REPAIR_TOLERATION PROTEIN DRT102"/>
    <property type="match status" value="1"/>
</dbReference>
<proteinExistence type="inferred from homology"/>
<dbReference type="PANTHER" id="PTHR30345">
    <property type="entry name" value="RIBOSE-5-PHOSPHATE ISOMERASE B"/>
    <property type="match status" value="1"/>
</dbReference>
<name>A0A0G0LPR5_9BACT</name>
<sequence>MIYLNMQVVYIGADHRGFNLKEKLKIWLAEEGVKTTDIGNNVYDQTDDYPDFAIKLGESVSRDRSMGILICGSGVGMVAAVNKVKGIRSGLCLSPKETYYGRNDDDMNVLCLSADLIDEDSNREIVKTFLNTPFGSEERYIRRINKIKEYENRT</sequence>
<dbReference type="NCBIfam" id="NF004051">
    <property type="entry name" value="PRK05571.1"/>
    <property type="match status" value="1"/>
</dbReference>
<accession>A0A0G0LPR5</accession>
<dbReference type="InterPro" id="IPR003500">
    <property type="entry name" value="RpiB_LacA_LacB"/>
</dbReference>
<keyword evidence="2" id="KW-0413">Isomerase</keyword>
<reference evidence="2 3" key="1">
    <citation type="journal article" date="2015" name="Nature">
        <title>rRNA introns, odd ribosomes, and small enigmatic genomes across a large radiation of phyla.</title>
        <authorList>
            <person name="Brown C.T."/>
            <person name="Hug L.A."/>
            <person name="Thomas B.C."/>
            <person name="Sharon I."/>
            <person name="Castelle C.J."/>
            <person name="Singh A."/>
            <person name="Wilkins M.J."/>
            <person name="Williams K.H."/>
            <person name="Banfield J.F."/>
        </authorList>
    </citation>
    <scope>NUCLEOTIDE SEQUENCE [LARGE SCALE GENOMIC DNA]</scope>
</reference>
<dbReference type="SUPFAM" id="SSF89623">
    <property type="entry name" value="Ribose/Galactose isomerase RpiB/AlsB"/>
    <property type="match status" value="1"/>
</dbReference>
<dbReference type="Gene3D" id="3.40.1400.10">
    <property type="entry name" value="Sugar-phosphate isomerase, RpiB/LacA/LacB"/>
    <property type="match status" value="1"/>
</dbReference>
<dbReference type="GO" id="GO:0005975">
    <property type="term" value="P:carbohydrate metabolic process"/>
    <property type="evidence" value="ECO:0007669"/>
    <property type="project" value="InterPro"/>
</dbReference>
<evidence type="ECO:0000313" key="2">
    <source>
        <dbReference type="EMBL" id="KKQ89965.1"/>
    </source>
</evidence>
<evidence type="ECO:0000256" key="1">
    <source>
        <dbReference type="ARBA" id="ARBA00008754"/>
    </source>
</evidence>
<dbReference type="NCBIfam" id="TIGR00689">
    <property type="entry name" value="rpiB_lacA_lacB"/>
    <property type="match status" value="1"/>
</dbReference>